<dbReference type="EMBL" id="LUGG01000006">
    <property type="protein sequence ID" value="OBZ73818.1"/>
    <property type="molecule type" value="Genomic_DNA"/>
</dbReference>
<dbReference type="OMA" id="MAFASHV"/>
<accession>A0A1C7MAA6</accession>
<sequence>MTSSDSYSLQRKGLLHLPGINAKTKQVAEDILRYDVDNHHCFYRAPSIHNHLSHHLLAAYDLGGTASLLKKIEKRRETMQRPIQLDPKDKDIIITDQNWVQYVGNANAYYGYYNFFAGEIKSIGVTATLERYIFSEHANAGGATMIIRTMSGALHPFIQIGVRDIVVFRNNQD</sequence>
<proteinExistence type="predicted"/>
<keyword evidence="1" id="KW-0560">Oxidoreductase</keyword>
<keyword evidence="3" id="KW-1185">Reference proteome</keyword>
<comment type="caution">
    <text evidence="2">The sequence shown here is derived from an EMBL/GenBank/DDBJ whole genome shotgun (WGS) entry which is preliminary data.</text>
</comment>
<dbReference type="InterPro" id="IPR025337">
    <property type="entry name" value="Questin_oxidase-like"/>
</dbReference>
<dbReference type="PANTHER" id="PTHR35870:SF1">
    <property type="entry name" value="PROTEIN, PUTATIVE (AFU_ORTHOLOGUE AFUA_5G03330)-RELATED"/>
    <property type="match status" value="1"/>
</dbReference>
<evidence type="ECO:0000313" key="3">
    <source>
        <dbReference type="Proteomes" id="UP000092993"/>
    </source>
</evidence>
<dbReference type="AlphaFoldDB" id="A0A1C7MAA6"/>
<name>A0A1C7MAA6_GRIFR</name>
<dbReference type="GO" id="GO:0016491">
    <property type="term" value="F:oxidoreductase activity"/>
    <property type="evidence" value="ECO:0007669"/>
    <property type="project" value="UniProtKB-KW"/>
</dbReference>
<dbReference type="Proteomes" id="UP000092993">
    <property type="component" value="Unassembled WGS sequence"/>
</dbReference>
<reference evidence="2 3" key="1">
    <citation type="submission" date="2016-03" db="EMBL/GenBank/DDBJ databases">
        <title>Whole genome sequencing of Grifola frondosa 9006-11.</title>
        <authorList>
            <person name="Min B."/>
            <person name="Park H."/>
            <person name="Kim J.-G."/>
            <person name="Cho H."/>
            <person name="Oh Y.-L."/>
            <person name="Kong W.-S."/>
            <person name="Choi I.-G."/>
        </authorList>
    </citation>
    <scope>NUCLEOTIDE SEQUENCE [LARGE SCALE GENOMIC DNA]</scope>
    <source>
        <strain evidence="2 3">9006-11</strain>
    </source>
</reference>
<evidence type="ECO:0000256" key="1">
    <source>
        <dbReference type="ARBA" id="ARBA00023002"/>
    </source>
</evidence>
<dbReference type="OrthoDB" id="10004862at2759"/>
<gene>
    <name evidence="2" type="primary">aflY_1</name>
    <name evidence="2" type="ORF">A0H81_06047</name>
</gene>
<organism evidence="2 3">
    <name type="scientific">Grifola frondosa</name>
    <name type="common">Maitake</name>
    <name type="synonym">Polyporus frondosus</name>
    <dbReference type="NCBI Taxonomy" id="5627"/>
    <lineage>
        <taxon>Eukaryota</taxon>
        <taxon>Fungi</taxon>
        <taxon>Dikarya</taxon>
        <taxon>Basidiomycota</taxon>
        <taxon>Agaricomycotina</taxon>
        <taxon>Agaricomycetes</taxon>
        <taxon>Polyporales</taxon>
        <taxon>Grifolaceae</taxon>
        <taxon>Grifola</taxon>
    </lineage>
</organism>
<dbReference type="PANTHER" id="PTHR35870">
    <property type="entry name" value="PROTEIN, PUTATIVE (AFU_ORTHOLOGUE AFUA_5G03330)-RELATED"/>
    <property type="match status" value="1"/>
</dbReference>
<dbReference type="STRING" id="5627.A0A1C7MAA6"/>
<dbReference type="Pfam" id="PF14027">
    <property type="entry name" value="Questin_oxidase"/>
    <property type="match status" value="1"/>
</dbReference>
<evidence type="ECO:0000313" key="2">
    <source>
        <dbReference type="EMBL" id="OBZ73818.1"/>
    </source>
</evidence>
<protein>
    <submittedName>
        <fullName evidence="2">Oxidoreductase AflY</fullName>
    </submittedName>
</protein>